<evidence type="ECO:0000313" key="2">
    <source>
        <dbReference type="EMBL" id="BBG25627.1"/>
    </source>
</evidence>
<accession>A0A510DZM6</accession>
<keyword evidence="3" id="KW-1185">Reference proteome</keyword>
<organism evidence="2 4">
    <name type="scientific">Sulfuracidifex tepidarius</name>
    <dbReference type="NCBI Taxonomy" id="1294262"/>
    <lineage>
        <taxon>Archaea</taxon>
        <taxon>Thermoproteota</taxon>
        <taxon>Thermoprotei</taxon>
        <taxon>Sulfolobales</taxon>
        <taxon>Sulfolobaceae</taxon>
        <taxon>Sulfuracidifex</taxon>
    </lineage>
</organism>
<dbReference type="Proteomes" id="UP000325030">
    <property type="component" value="Chromosome"/>
</dbReference>
<accession>A0A510DRQ6</accession>
<sequence length="346" mass="39404">MEDLKDCLMSKFSKLMGDKTSLPVLTLILSLLEYRTWGCVDFSINSIEMLLSSARRRMTIVDRESFDSLIQEVKQCFKDSRCEGIDHSVCIQDIRDVVQLTSMNLSNVEIKSIMRGNVDDRVLKLLNSGRKEEGEIASAFEILKEDYELNNELMERIVNDLPVTVVKPEFTLEHSTNNDRVVHFVMPKQLLEALSSGTSRNEVGLEESISFLLSKLGFSVTSREVDVPGEGRVRIDLIGERNSTRIKNRVWVFTSPKDRECTVNDLRNVLNSVVITREIPNLVFVVCGGGDEKVLSLAHEIGVHVLSRENAEREMFYSFLDSLPVFRDLFEKISDISDLITIYKLK</sequence>
<dbReference type="AlphaFoldDB" id="A0A510DZM6"/>
<dbReference type="EMBL" id="AP018929">
    <property type="protein sequence ID" value="BBG22866.1"/>
    <property type="molecule type" value="Genomic_DNA"/>
</dbReference>
<protein>
    <submittedName>
        <fullName evidence="2">Uncharacterized protein</fullName>
    </submittedName>
</protein>
<dbReference type="KEGG" id="step:IC006_0150"/>
<reference evidence="4" key="1">
    <citation type="submission" date="2018-09" db="EMBL/GenBank/DDBJ databases">
        <title>Complete Genome Sequencing of Sulfolobus sp. JCM 16834.</title>
        <authorList>
            <person name="Kato S."/>
            <person name="Itoh T."/>
            <person name="Ohkuma M."/>
        </authorList>
    </citation>
    <scope>NUCLEOTIDE SEQUENCE [LARGE SCALE GENOMIC DNA]</scope>
    <source>
        <strain evidence="4">IC-007</strain>
    </source>
</reference>
<reference evidence="2 3" key="2">
    <citation type="journal article" date="2020" name="Int. J. Syst. Evol. Microbiol.">
        <title>Sulfuracidifex tepidarius gen. nov., sp. nov. and transfer of Sulfolobus metallicus Huber and Stetter 1992 to the genus Sulfuracidifex as Sulfuracidifex metallicus comb. nov.</title>
        <authorList>
            <person name="Itoh T."/>
            <person name="Miura T."/>
            <person name="Sakai H.D."/>
            <person name="Kato S."/>
            <person name="Ohkuma M."/>
            <person name="Takashina T."/>
        </authorList>
    </citation>
    <scope>NUCLEOTIDE SEQUENCE</scope>
    <source>
        <strain evidence="1 3">IC-006</strain>
        <strain evidence="2">IC-007</strain>
    </source>
</reference>
<dbReference type="GeneID" id="41716648"/>
<dbReference type="Proteomes" id="UP000322983">
    <property type="component" value="Chromosome"/>
</dbReference>
<dbReference type="RefSeq" id="WP_149528202.1">
    <property type="nucleotide sequence ID" value="NZ_AP018929.1"/>
</dbReference>
<name>A0A510DZM6_9CREN</name>
<proteinExistence type="predicted"/>
<evidence type="ECO:0000313" key="3">
    <source>
        <dbReference type="Proteomes" id="UP000322983"/>
    </source>
</evidence>
<evidence type="ECO:0000313" key="1">
    <source>
        <dbReference type="EMBL" id="BBG22866.1"/>
    </source>
</evidence>
<dbReference type="EMBL" id="AP018930">
    <property type="protein sequence ID" value="BBG25627.1"/>
    <property type="molecule type" value="Genomic_DNA"/>
</dbReference>
<evidence type="ECO:0000313" key="4">
    <source>
        <dbReference type="Proteomes" id="UP000325030"/>
    </source>
</evidence>
<dbReference type="OrthoDB" id="376830at2157"/>
<gene>
    <name evidence="1" type="ORF">IC006_0150</name>
    <name evidence="2" type="ORF">IC007_0132</name>
</gene>